<reference evidence="2" key="1">
    <citation type="journal article" date="2012" name="Proc. Natl. Acad. Sci. U.S.A.">
        <title>Antigenic diversity is generated by distinct evolutionary mechanisms in African trypanosome species.</title>
        <authorList>
            <person name="Jackson A.P."/>
            <person name="Berry A."/>
            <person name="Aslett M."/>
            <person name="Allison H.C."/>
            <person name="Burton P."/>
            <person name="Vavrova-Anderson J."/>
            <person name="Brown R."/>
            <person name="Browne H."/>
            <person name="Corton N."/>
            <person name="Hauser H."/>
            <person name="Gamble J."/>
            <person name="Gilderthorp R."/>
            <person name="Marcello L."/>
            <person name="McQuillan J."/>
            <person name="Otto T.D."/>
            <person name="Quail M.A."/>
            <person name="Sanders M.J."/>
            <person name="van Tonder A."/>
            <person name="Ginger M.L."/>
            <person name="Field M.C."/>
            <person name="Barry J.D."/>
            <person name="Hertz-Fowler C."/>
            <person name="Berriman M."/>
        </authorList>
    </citation>
    <scope>NUCLEOTIDE SEQUENCE</scope>
    <source>
        <strain evidence="2">Y486</strain>
    </source>
</reference>
<evidence type="ECO:0000313" key="2">
    <source>
        <dbReference type="EMBL" id="CCC47907.1"/>
    </source>
</evidence>
<dbReference type="VEuPathDB" id="TriTrypDB:TvY486_0501160"/>
<feature type="transmembrane region" description="Helical" evidence="1">
    <location>
        <begin position="74"/>
        <end position="98"/>
    </location>
</feature>
<sequence>MLVGLPADWEVPWRDGLGLGLGGAVPRVSCICQPFCQLYLGSCLITLAAVALRQEVVGTFNHTVNRNSSPIQMFCGMCPTLCMVLTTLSALLTDFFFFF</sequence>
<name>G0TVE1_TRYVY</name>
<proteinExistence type="predicted"/>
<keyword evidence="1" id="KW-1133">Transmembrane helix</keyword>
<dbReference type="EMBL" id="HE573021">
    <property type="protein sequence ID" value="CCC47907.1"/>
    <property type="molecule type" value="Genomic_DNA"/>
</dbReference>
<keyword evidence="1" id="KW-0472">Membrane</keyword>
<evidence type="ECO:0000256" key="1">
    <source>
        <dbReference type="SAM" id="Phobius"/>
    </source>
</evidence>
<keyword evidence="1" id="KW-0812">Transmembrane</keyword>
<organism evidence="2">
    <name type="scientific">Trypanosoma vivax (strain Y486)</name>
    <dbReference type="NCBI Taxonomy" id="1055687"/>
    <lineage>
        <taxon>Eukaryota</taxon>
        <taxon>Discoba</taxon>
        <taxon>Euglenozoa</taxon>
        <taxon>Kinetoplastea</taxon>
        <taxon>Metakinetoplastina</taxon>
        <taxon>Trypanosomatida</taxon>
        <taxon>Trypanosomatidae</taxon>
        <taxon>Trypanosoma</taxon>
        <taxon>Duttonella</taxon>
    </lineage>
</organism>
<protein>
    <submittedName>
        <fullName evidence="2">Uncharacterized protein</fullName>
    </submittedName>
</protein>
<dbReference type="AlphaFoldDB" id="G0TVE1"/>
<gene>
    <name evidence="2" type="ORF">TVY486_0501160</name>
</gene>
<accession>G0TVE1</accession>